<evidence type="ECO:0000313" key="3">
    <source>
        <dbReference type="Proteomes" id="UP001195196"/>
    </source>
</evidence>
<protein>
    <submittedName>
        <fullName evidence="2">Uncharacterized protein</fullName>
    </submittedName>
</protein>
<feature type="region of interest" description="Disordered" evidence="1">
    <location>
        <begin position="351"/>
        <end position="372"/>
    </location>
</feature>
<dbReference type="EMBL" id="JAFFGU010000028">
    <property type="protein sequence ID" value="MBM7280613.1"/>
    <property type="molecule type" value="Genomic_DNA"/>
</dbReference>
<dbReference type="AlphaFoldDB" id="A0AAW4GAA3"/>
<comment type="caution">
    <text evidence="2">The sequence shown here is derived from an EMBL/GenBank/DDBJ whole genome shotgun (WGS) entry which is preliminary data.</text>
</comment>
<feature type="compositionally biased region" description="Acidic residues" evidence="1">
    <location>
        <begin position="361"/>
        <end position="372"/>
    </location>
</feature>
<organism evidence="2 3">
    <name type="scientific">Gordonia rubripertincta</name>
    <name type="common">Rhodococcus corallinus</name>
    <dbReference type="NCBI Taxonomy" id="36822"/>
    <lineage>
        <taxon>Bacteria</taxon>
        <taxon>Bacillati</taxon>
        <taxon>Actinomycetota</taxon>
        <taxon>Actinomycetes</taxon>
        <taxon>Mycobacteriales</taxon>
        <taxon>Gordoniaceae</taxon>
        <taxon>Gordonia</taxon>
    </lineage>
</organism>
<accession>A0AAW4GAA3</accession>
<name>A0AAW4GAA3_GORRU</name>
<dbReference type="Proteomes" id="UP001195196">
    <property type="component" value="Unassembled WGS sequence"/>
</dbReference>
<reference evidence="2" key="1">
    <citation type="submission" date="2021-02" db="EMBL/GenBank/DDBJ databases">
        <title>Taxonomy, biology and ecology of Rhodococcus bacteria occurring in California pistachio and other woody hosts as revealed by genome sequence analyses.</title>
        <authorList>
            <person name="Riely B."/>
            <person name="Gai Y."/>
        </authorList>
    </citation>
    <scope>NUCLEOTIDE SEQUENCE</scope>
    <source>
        <strain evidence="2">BP-295</strain>
    </source>
</reference>
<evidence type="ECO:0000313" key="2">
    <source>
        <dbReference type="EMBL" id="MBM7280613.1"/>
    </source>
</evidence>
<gene>
    <name evidence="2" type="ORF">JTZ10_23000</name>
</gene>
<evidence type="ECO:0000256" key="1">
    <source>
        <dbReference type="SAM" id="MobiDB-lite"/>
    </source>
</evidence>
<dbReference type="RefSeq" id="WP_204719045.1">
    <property type="nucleotide sequence ID" value="NZ_JAFFGU010000028.1"/>
</dbReference>
<proteinExistence type="predicted"/>
<sequence length="372" mass="41315">MTDTPANHGRSWDLDDYETLVSSMRDALSLDETADILERTPGAVAARAEFLIRGASPDASQRNKDDRYNEAQERLSEDEYDWMEALQENLDAAGLPLWDVQSDAALRAAWTESSPKLDALAETFGVTVASVVRRIVDIGLGETAAEVRTRFGEKPRHTREPTRPWMILIITTENGNIWHLNRHSDLWEAAVERDAHLPSPNEAVDASVKWRWEIVTCEDPDQIPQVCANGHFHPRVEITLGPDFVEEQLRTGDLTTIWGALESPAAPVVMCRECAETGLWNVAMHALAAESLADSELTRVYFRCLRGHIDDGLVDNDAAGQWLGRLPYLPNTGSAASGPVEIPAASFVDESVQHQARHDDDDVDISDEDLPF</sequence>